<dbReference type="PANTHER" id="PTHR43840:SF15">
    <property type="entry name" value="MITOCHONDRIAL METAL TRANSPORTER 1-RELATED"/>
    <property type="match status" value="1"/>
</dbReference>
<dbReference type="KEGG" id="tah:SU86_004295"/>
<feature type="domain" description="Cation efflux protein cytoplasmic" evidence="8">
    <location>
        <begin position="290"/>
        <end position="363"/>
    </location>
</feature>
<feature type="domain" description="Cation efflux protein cytoplasmic" evidence="8">
    <location>
        <begin position="376"/>
        <end position="448"/>
    </location>
</feature>
<dbReference type="GO" id="GO:0008324">
    <property type="term" value="F:monoatomic cation transmembrane transporter activity"/>
    <property type="evidence" value="ECO:0007669"/>
    <property type="project" value="InterPro"/>
</dbReference>
<evidence type="ECO:0000313" key="9">
    <source>
        <dbReference type="EMBL" id="AJZ76637.1"/>
    </source>
</evidence>
<gene>
    <name evidence="9" type="ORF">SU86_004295</name>
</gene>
<keyword evidence="4 6" id="KW-1133">Transmembrane helix</keyword>
<dbReference type="InterPro" id="IPR027470">
    <property type="entry name" value="Cation_efflux_CTD"/>
</dbReference>
<protein>
    <submittedName>
        <fullName evidence="9">Cation transporter</fullName>
    </submittedName>
</protein>
<dbReference type="SUPFAM" id="SSF160240">
    <property type="entry name" value="Cation efflux protein cytoplasmic domain-like"/>
    <property type="match status" value="3"/>
</dbReference>
<comment type="subcellular location">
    <subcellularLocation>
        <location evidence="1">Membrane</location>
        <topology evidence="1">Multi-pass membrane protein</topology>
    </subcellularLocation>
</comment>
<keyword evidence="3 6" id="KW-0812">Transmembrane</keyword>
<evidence type="ECO:0000256" key="3">
    <source>
        <dbReference type="ARBA" id="ARBA00022692"/>
    </source>
</evidence>
<evidence type="ECO:0000259" key="8">
    <source>
        <dbReference type="Pfam" id="PF16916"/>
    </source>
</evidence>
<dbReference type="Gene3D" id="3.30.70.1350">
    <property type="entry name" value="Cation efflux protein, cytoplasmic domain"/>
    <property type="match status" value="3"/>
</dbReference>
<dbReference type="GO" id="GO:0016020">
    <property type="term" value="C:membrane"/>
    <property type="evidence" value="ECO:0007669"/>
    <property type="project" value="UniProtKB-SubCell"/>
</dbReference>
<dbReference type="PANTHER" id="PTHR43840">
    <property type="entry name" value="MITOCHONDRIAL METAL TRANSPORTER 1-RELATED"/>
    <property type="match status" value="1"/>
</dbReference>
<sequence length="449" mass="49223">MLLKRTGALKLSLVAILSAFVVELVFGVLSNSLALLTDSIHALLDSVVTLVLLLAARFAIKPPDAEHTYGHGKVESLGGLIGGIAIFLIACFFIFEAIIKIQSPTHLGVIGPLALIGAAYTICVDVFRIILLRRAISKIGGTTLKADFYHAFLDLGSTLVVIVGIVLITFGFEHGDFVAALILGALLCVLSVKLVYRTAQELTDVISPEMVNKVQNIALATEGVVETGPILMRRSGDSIFADVTVSLRADVSFDRAHEISSTVEKNIKDHIANSEITVHFEPSWKNVPNESKIYDIASGVAGVKGIHNVSQHTSNDMTFVSLHAMVDRQMSLNDAHHISEIIEEKIHHTLPEIQHITIHLEPHIAIPKDLKLQGTNDEKIIQLLKQHSEVKKIGTIVTLNFDELVKIDIDCSFDKDLSIEQVHDLTSQIEQDIRNHFKNSVITIHPEPF</sequence>
<accession>A0A3G1B8S3</accession>
<feature type="transmembrane region" description="Helical" evidence="6">
    <location>
        <begin position="107"/>
        <end position="131"/>
    </location>
</feature>
<feature type="transmembrane region" description="Helical" evidence="6">
    <location>
        <begin position="40"/>
        <end position="60"/>
    </location>
</feature>
<keyword evidence="2" id="KW-0813">Transport</keyword>
<evidence type="ECO:0000313" key="10">
    <source>
        <dbReference type="Proteomes" id="UP000266745"/>
    </source>
</evidence>
<evidence type="ECO:0000256" key="5">
    <source>
        <dbReference type="ARBA" id="ARBA00023136"/>
    </source>
</evidence>
<dbReference type="GeneID" id="24875615"/>
<dbReference type="Pfam" id="PF16916">
    <property type="entry name" value="ZT_dimer"/>
    <property type="match status" value="3"/>
</dbReference>
<dbReference type="Pfam" id="PF01545">
    <property type="entry name" value="Cation_efflux"/>
    <property type="match status" value="1"/>
</dbReference>
<feature type="transmembrane region" description="Helical" evidence="6">
    <location>
        <begin position="80"/>
        <end position="101"/>
    </location>
</feature>
<evidence type="ECO:0000256" key="4">
    <source>
        <dbReference type="ARBA" id="ARBA00022989"/>
    </source>
</evidence>
<evidence type="ECO:0000259" key="7">
    <source>
        <dbReference type="Pfam" id="PF01545"/>
    </source>
</evidence>
<feature type="domain" description="Cation efflux protein cytoplasmic" evidence="8">
    <location>
        <begin position="207"/>
        <end position="282"/>
    </location>
</feature>
<dbReference type="SUPFAM" id="SSF161111">
    <property type="entry name" value="Cation efflux protein transmembrane domain-like"/>
    <property type="match status" value="1"/>
</dbReference>
<dbReference type="OrthoDB" id="8907at2157"/>
<dbReference type="InterPro" id="IPR036837">
    <property type="entry name" value="Cation_efflux_CTD_sf"/>
</dbReference>
<dbReference type="EMBL" id="CP011097">
    <property type="protein sequence ID" value="AJZ76637.1"/>
    <property type="molecule type" value="Genomic_DNA"/>
</dbReference>
<evidence type="ECO:0000256" key="1">
    <source>
        <dbReference type="ARBA" id="ARBA00004141"/>
    </source>
</evidence>
<name>A0A3G1B8S3_9ARCH</name>
<dbReference type="RefSeq" id="WP_048189373.1">
    <property type="nucleotide sequence ID" value="NZ_CP011097.1"/>
</dbReference>
<evidence type="ECO:0000256" key="2">
    <source>
        <dbReference type="ARBA" id="ARBA00022448"/>
    </source>
</evidence>
<reference evidence="9 10" key="1">
    <citation type="journal article" date="2016" name="Sci. Rep.">
        <title>A novel ammonia-oxidizing archaeon from wastewater treatment plant: Its enrichment, physiological and genomic characteristics.</title>
        <authorList>
            <person name="Li Y."/>
            <person name="Ding K."/>
            <person name="Wen X."/>
            <person name="Zhang B."/>
            <person name="Shen B."/>
            <person name="Yang Y."/>
        </authorList>
    </citation>
    <scope>NUCLEOTIDE SEQUENCE [LARGE SCALE GENOMIC DNA]</scope>
    <source>
        <strain evidence="9 10">SAT1</strain>
    </source>
</reference>
<dbReference type="InterPro" id="IPR050291">
    <property type="entry name" value="CDF_Transporter"/>
</dbReference>
<dbReference type="Proteomes" id="UP000266745">
    <property type="component" value="Chromosome"/>
</dbReference>
<keyword evidence="10" id="KW-1185">Reference proteome</keyword>
<dbReference type="InterPro" id="IPR002524">
    <property type="entry name" value="Cation_efflux"/>
</dbReference>
<feature type="domain" description="Cation efflux protein transmembrane" evidence="7">
    <location>
        <begin position="9"/>
        <end position="202"/>
    </location>
</feature>
<dbReference type="InterPro" id="IPR058533">
    <property type="entry name" value="Cation_efflux_TM"/>
</dbReference>
<dbReference type="STRING" id="1603555.SU86_004295"/>
<feature type="transmembrane region" description="Helical" evidence="6">
    <location>
        <begin position="178"/>
        <end position="196"/>
    </location>
</feature>
<dbReference type="NCBIfam" id="TIGR01297">
    <property type="entry name" value="CDF"/>
    <property type="match status" value="1"/>
</dbReference>
<proteinExistence type="predicted"/>
<evidence type="ECO:0000256" key="6">
    <source>
        <dbReference type="SAM" id="Phobius"/>
    </source>
</evidence>
<organism evidence="9 10">
    <name type="scientific">Candidatus Nitrosotenuis cloacae</name>
    <dbReference type="NCBI Taxonomy" id="1603555"/>
    <lineage>
        <taxon>Archaea</taxon>
        <taxon>Nitrososphaerota</taxon>
        <taxon>Candidatus Nitrosotenuis</taxon>
    </lineage>
</organism>
<feature type="transmembrane region" description="Helical" evidence="6">
    <location>
        <begin position="152"/>
        <end position="172"/>
    </location>
</feature>
<dbReference type="InterPro" id="IPR027469">
    <property type="entry name" value="Cation_efflux_TMD_sf"/>
</dbReference>
<keyword evidence="5 6" id="KW-0472">Membrane</keyword>
<dbReference type="AlphaFoldDB" id="A0A3G1B8S3"/>
<dbReference type="Gene3D" id="1.20.1510.10">
    <property type="entry name" value="Cation efflux protein transmembrane domain"/>
    <property type="match status" value="1"/>
</dbReference>